<keyword evidence="1" id="KW-0732">Signal</keyword>
<evidence type="ECO:0000313" key="3">
    <source>
        <dbReference type="Proteomes" id="UP000494165"/>
    </source>
</evidence>
<sequence>MKSSRTIVALILAVVAAAVGFPDHHYNEPRTVKKWAEDSWRMFQTATEKSVEAASEHFGVHDANMTLRISTKGRSECRVYAAIADHRETLSVVFPDRHMPVSGLHAVLLLDPFPGAYFGHPVLIFLIEKTSMDMCDERKGHYLHGNHLCIYVKNNSRCIQMKRNKSPSDRSTDTDCAFNFIPLVQGKEAGKQKLTCRENIGNFYTHCPVLRDTEDNLSVYCDKVRYNTHRCNVAEEAAEANCSSWQRCDHAMILSGGWNHQLSEYQSYLNVKEMFEMLKRIGFGENIKIFYANGEASTQEMPRMYSSILKESFKKHLRTLCNTKPCVETLVLYLNSPTLPNGNSLLWDADKNGEASPEEQFTVDEMLSSLQDCSAKQVVLLVDQSYSGVFTKKQSKNRKLRSNVIIVTSTSERQAAFGSDFRKYWSKEGLGEKCINNIYDEYINDPRTEDMTSLLLDTGSGASHRLTLNGGSCSNEPWGKISSKGCENLSSSRHWSDFGN</sequence>
<feature type="signal peptide" evidence="1">
    <location>
        <begin position="1"/>
        <end position="20"/>
    </location>
</feature>
<dbReference type="PANTHER" id="PTHR35842:SF1">
    <property type="entry name" value="SI:CH211-67E16.11"/>
    <property type="match status" value="1"/>
</dbReference>
<dbReference type="PANTHER" id="PTHR35842">
    <property type="entry name" value="SI:CH211-67E16.11"/>
    <property type="match status" value="1"/>
</dbReference>
<name>A0A8S1CCR5_9INSE</name>
<accession>A0A8S1CCR5</accession>
<keyword evidence="3" id="KW-1185">Reference proteome</keyword>
<dbReference type="OrthoDB" id="6132489at2759"/>
<evidence type="ECO:0000313" key="2">
    <source>
        <dbReference type="EMBL" id="CAB3368084.1"/>
    </source>
</evidence>
<dbReference type="AlphaFoldDB" id="A0A8S1CCR5"/>
<proteinExistence type="predicted"/>
<feature type="chain" id="PRO_5035892164" evidence="1">
    <location>
        <begin position="21"/>
        <end position="500"/>
    </location>
</feature>
<organism evidence="2 3">
    <name type="scientific">Cloeon dipterum</name>
    <dbReference type="NCBI Taxonomy" id="197152"/>
    <lineage>
        <taxon>Eukaryota</taxon>
        <taxon>Metazoa</taxon>
        <taxon>Ecdysozoa</taxon>
        <taxon>Arthropoda</taxon>
        <taxon>Hexapoda</taxon>
        <taxon>Insecta</taxon>
        <taxon>Pterygota</taxon>
        <taxon>Palaeoptera</taxon>
        <taxon>Ephemeroptera</taxon>
        <taxon>Pisciforma</taxon>
        <taxon>Baetidae</taxon>
        <taxon>Cloeon</taxon>
    </lineage>
</organism>
<dbReference type="EMBL" id="CADEPI010000036">
    <property type="protein sequence ID" value="CAB3368084.1"/>
    <property type="molecule type" value="Genomic_DNA"/>
</dbReference>
<comment type="caution">
    <text evidence="2">The sequence shown here is derived from an EMBL/GenBank/DDBJ whole genome shotgun (WGS) entry which is preliminary data.</text>
</comment>
<protein>
    <submittedName>
        <fullName evidence="2">Uncharacterized protein</fullName>
    </submittedName>
</protein>
<reference evidence="2 3" key="1">
    <citation type="submission" date="2020-04" db="EMBL/GenBank/DDBJ databases">
        <authorList>
            <person name="Alioto T."/>
            <person name="Alioto T."/>
            <person name="Gomez Garrido J."/>
        </authorList>
    </citation>
    <scope>NUCLEOTIDE SEQUENCE [LARGE SCALE GENOMIC DNA]</scope>
</reference>
<gene>
    <name evidence="2" type="ORF">CLODIP_2_CD08082</name>
</gene>
<dbReference type="Proteomes" id="UP000494165">
    <property type="component" value="Unassembled WGS sequence"/>
</dbReference>
<evidence type="ECO:0000256" key="1">
    <source>
        <dbReference type="SAM" id="SignalP"/>
    </source>
</evidence>